<gene>
    <name evidence="2" type="ORF">FVE85_1809</name>
</gene>
<evidence type="ECO:0000256" key="1">
    <source>
        <dbReference type="SAM" id="Phobius"/>
    </source>
</evidence>
<comment type="caution">
    <text evidence="2">The sequence shown here is derived from an EMBL/GenBank/DDBJ whole genome shotgun (WGS) entry which is preliminary data.</text>
</comment>
<evidence type="ECO:0000313" key="3">
    <source>
        <dbReference type="Proteomes" id="UP000324585"/>
    </source>
</evidence>
<organism evidence="2 3">
    <name type="scientific">Porphyridium purpureum</name>
    <name type="common">Red alga</name>
    <name type="synonym">Porphyridium cruentum</name>
    <dbReference type="NCBI Taxonomy" id="35688"/>
    <lineage>
        <taxon>Eukaryota</taxon>
        <taxon>Rhodophyta</taxon>
        <taxon>Bangiophyceae</taxon>
        <taxon>Porphyridiales</taxon>
        <taxon>Porphyridiaceae</taxon>
        <taxon>Porphyridium</taxon>
    </lineage>
</organism>
<protein>
    <recommendedName>
        <fullName evidence="4">Cytochrome b561 domain-containing protein</fullName>
    </recommendedName>
</protein>
<dbReference type="OMA" id="FVIQRIA"/>
<dbReference type="InterPro" id="IPR025067">
    <property type="entry name" value="DUF4079"/>
</dbReference>
<dbReference type="AlphaFoldDB" id="A0A5J4YY69"/>
<sequence>MAAAFVSVGGVAPRLYGRALMPATRAAPAHRAAIRTRAAPVMVVEHAQTAHEALNWIAENPKWLETLAKGFSGVPEPVTKYGHPVMMSIMVAAMGGGGAYLGWAGRLNPDKKAGVKQKQLHEQLMVAFWLLAFMGASGGILSTVLQGYDILESEHAKSAGLVLALLTLEAIIAYSGFGSTPKAKIQGRKVHAYIGAATMAAFLVHAGFGIQMLL</sequence>
<feature type="transmembrane region" description="Helical" evidence="1">
    <location>
        <begin position="190"/>
        <end position="213"/>
    </location>
</feature>
<evidence type="ECO:0008006" key="4">
    <source>
        <dbReference type="Google" id="ProtNLM"/>
    </source>
</evidence>
<evidence type="ECO:0000313" key="2">
    <source>
        <dbReference type="EMBL" id="KAA8495654.1"/>
    </source>
</evidence>
<feature type="transmembrane region" description="Helical" evidence="1">
    <location>
        <begin position="85"/>
        <end position="103"/>
    </location>
</feature>
<dbReference type="GO" id="GO:0016020">
    <property type="term" value="C:membrane"/>
    <property type="evidence" value="ECO:0007669"/>
    <property type="project" value="TreeGrafter"/>
</dbReference>
<dbReference type="EMBL" id="VRMN01000003">
    <property type="protein sequence ID" value="KAA8495654.1"/>
    <property type="molecule type" value="Genomic_DNA"/>
</dbReference>
<keyword evidence="1" id="KW-0812">Transmembrane</keyword>
<feature type="transmembrane region" description="Helical" evidence="1">
    <location>
        <begin position="158"/>
        <end position="178"/>
    </location>
</feature>
<accession>A0A5J4YY69</accession>
<dbReference type="PANTHER" id="PTHR36738">
    <property type="entry name" value="EXPRESSED PROTEIN"/>
    <property type="match status" value="1"/>
</dbReference>
<keyword evidence="3" id="KW-1185">Reference proteome</keyword>
<dbReference type="Gene3D" id="1.20.120.1770">
    <property type="match status" value="1"/>
</dbReference>
<proteinExistence type="predicted"/>
<reference evidence="3" key="1">
    <citation type="journal article" date="2019" name="Nat. Commun.">
        <title>Expansion of phycobilisome linker gene families in mesophilic red algae.</title>
        <authorList>
            <person name="Lee J."/>
            <person name="Kim D."/>
            <person name="Bhattacharya D."/>
            <person name="Yoon H.S."/>
        </authorList>
    </citation>
    <scope>NUCLEOTIDE SEQUENCE [LARGE SCALE GENOMIC DNA]</scope>
    <source>
        <strain evidence="3">CCMP 1328</strain>
    </source>
</reference>
<dbReference type="PANTHER" id="PTHR36738:SF1">
    <property type="entry name" value="EXPRESSED PROTEIN"/>
    <property type="match status" value="1"/>
</dbReference>
<dbReference type="OrthoDB" id="2020012at2759"/>
<feature type="transmembrane region" description="Helical" evidence="1">
    <location>
        <begin position="124"/>
        <end position="146"/>
    </location>
</feature>
<name>A0A5J4YY69_PORPP</name>
<dbReference type="Proteomes" id="UP000324585">
    <property type="component" value="Unassembled WGS sequence"/>
</dbReference>
<keyword evidence="1" id="KW-0472">Membrane</keyword>
<dbReference type="Pfam" id="PF13301">
    <property type="entry name" value="DUF4079"/>
    <property type="match status" value="1"/>
</dbReference>
<keyword evidence="1" id="KW-1133">Transmembrane helix</keyword>